<reference evidence="10 11" key="1">
    <citation type="journal article" date="2006" name="J. Virol.">
        <title>Genome of crocodilepox virus.</title>
        <authorList>
            <person name="Afonso C.L."/>
            <person name="Tulman E.R."/>
            <person name="Delhon G."/>
            <person name="Lu Z."/>
            <person name="Viljoen G.J."/>
            <person name="Wallace D.B."/>
            <person name="Kutish G.F."/>
            <person name="Rock D.L."/>
        </authorList>
    </citation>
    <scope>NUCLEOTIDE SEQUENCE [LARGE SCALE GENOMIC DNA]</scope>
    <source>
        <strain evidence="11">Isolate Crocodylus niloticus/Zimbabwe/Ume/2001</strain>
    </source>
</reference>
<evidence type="ECO:0000313" key="11">
    <source>
        <dbReference type="Proteomes" id="UP000011300"/>
    </source>
</evidence>
<keyword evidence="8" id="KW-1035">Host cytoplasm</keyword>
<name>Q070H2_CPRVZ</name>
<sequence>MSEAVLRWGKVFDTATAAVVGSALAGTGVDRAAVTAKARLLLAPAKRDAAAAAIHATVESGLKTGSVADVKRLLERLRPFGGYVASREEFEDVYWTAYRLTHTEELFNICQGTLRAALATLITTIVVNQSIMAADALAGFDACVTAGGGRAPWQQMRQLLDVKYAVINLLQYKFLPVVFADYASAAGYKCDVPIRALPDLPVDCEFTRHVYQQLGLDGVPLTRNYSEFVAGVDIRQLRRFTDKLADYGKGHVADGRVSSPTATALVADRAPVAGPASAEAVPMLDITEKDIRSFVILDYLYALRVLAHAVYQKAKHSSKKNGVQLIVNAPLKTLTVPAAPGKQC</sequence>
<evidence type="ECO:0000256" key="7">
    <source>
        <dbReference type="ARBA" id="ARBA00022844"/>
    </source>
</evidence>
<comment type="subunit">
    <text evidence="4">Part of a complex composed of A30, G7, F10 kinase, A15, D2, D3, and J1.</text>
</comment>
<protein>
    <recommendedName>
        <fullName evidence="5">Assembly protein G7</fullName>
    </recommendedName>
</protein>
<organismHost>
    <name type="scientific">Crocodylus niloticus</name>
    <name type="common">Nile crocodile</name>
    <name type="synonym">African crocodile</name>
    <dbReference type="NCBI Taxonomy" id="8501"/>
</organismHost>
<evidence type="ECO:0000313" key="10">
    <source>
        <dbReference type="EMBL" id="ABJ08970.1"/>
    </source>
</evidence>
<evidence type="ECO:0000256" key="9">
    <source>
        <dbReference type="ARBA" id="ARBA00025443"/>
    </source>
</evidence>
<organismHost>
    <name type="scientific">Crocodylus johnstoni</name>
    <name type="common">Australian freshwater crocodile</name>
    <dbReference type="NCBI Taxonomy" id="184234"/>
</organismHost>
<keyword evidence="6" id="KW-0597">Phosphoprotein</keyword>
<keyword evidence="11" id="KW-1185">Reference proteome</keyword>
<evidence type="ECO:0000256" key="8">
    <source>
        <dbReference type="ARBA" id="ARBA00023200"/>
    </source>
</evidence>
<keyword evidence="7" id="KW-0946">Virion</keyword>
<dbReference type="Proteomes" id="UP000011300">
    <property type="component" value="Segment"/>
</dbReference>
<evidence type="ECO:0000256" key="5">
    <source>
        <dbReference type="ARBA" id="ARBA00019431"/>
    </source>
</evidence>
<dbReference type="EMBL" id="DQ356948">
    <property type="protein sequence ID" value="ABJ08970.1"/>
    <property type="molecule type" value="Genomic_DNA"/>
</dbReference>
<proteinExistence type="inferred from homology"/>
<evidence type="ECO:0000256" key="2">
    <source>
        <dbReference type="ARBA" id="ARBA00004328"/>
    </source>
</evidence>
<gene>
    <name evidence="10" type="ORF">CRV079</name>
</gene>
<evidence type="ECO:0000256" key="6">
    <source>
        <dbReference type="ARBA" id="ARBA00022553"/>
    </source>
</evidence>
<dbReference type="Pfam" id="PF05503">
    <property type="entry name" value="Pox_G7"/>
    <property type="match status" value="2"/>
</dbReference>
<comment type="subcellular location">
    <subcellularLocation>
        <location evidence="1">Host cytoplasm</location>
    </subcellularLocation>
    <subcellularLocation>
        <location evidence="2">Virion</location>
    </subcellularLocation>
</comment>
<dbReference type="RefSeq" id="YP_784269.1">
    <property type="nucleotide sequence ID" value="NC_008030.1"/>
</dbReference>
<evidence type="ECO:0000256" key="4">
    <source>
        <dbReference type="ARBA" id="ARBA00011362"/>
    </source>
</evidence>
<dbReference type="InterPro" id="IPR008787">
    <property type="entry name" value="Poxvirus_G7"/>
</dbReference>
<dbReference type="GO" id="GO:0030430">
    <property type="term" value="C:host cell cytoplasm"/>
    <property type="evidence" value="ECO:0007669"/>
    <property type="project" value="UniProtKB-SubCell"/>
</dbReference>
<organismHost>
    <name type="scientific">Crocodylus porosus</name>
    <name type="common">Saltwater crocodile</name>
    <name type="synonym">Estuarine crocodile</name>
    <dbReference type="NCBI Taxonomy" id="8502"/>
</organismHost>
<comment type="function">
    <text evidence="9">Late protein which is a part of a large complex required for early virion morphogenesis. This complex participates in the formation of virosomes and the incorporation of virosomal contents into nascent immature virions.</text>
</comment>
<evidence type="ECO:0000256" key="1">
    <source>
        <dbReference type="ARBA" id="ARBA00004192"/>
    </source>
</evidence>
<organism evidence="10 11">
    <name type="scientific">Nile crocodilepox virus (isolate Crocodylus niloticus/Zimbabwe/Ume/2001)</name>
    <name type="common">CRV</name>
    <dbReference type="NCBI Taxonomy" id="1289473"/>
    <lineage>
        <taxon>Viruses</taxon>
        <taxon>Varidnaviria</taxon>
        <taxon>Bamfordvirae</taxon>
        <taxon>Nucleocytoviricota</taxon>
        <taxon>Pokkesviricetes</taxon>
        <taxon>Chitovirales</taxon>
        <taxon>Poxviridae</taxon>
        <taxon>Chordopoxvirinae</taxon>
        <taxon>Crocodylidpoxvirus</taxon>
        <taxon>Crocodylidpoxvirus nilecrocodilepox</taxon>
        <taxon>Nile crocodilepox virus</taxon>
    </lineage>
</organism>
<dbReference type="KEGG" id="vg:4363342"/>
<comment type="similarity">
    <text evidence="3">Belongs to the chordopoxvirinae G7 family.</text>
</comment>
<dbReference type="GeneID" id="4363342"/>
<dbReference type="GO" id="GO:0044423">
    <property type="term" value="C:virion component"/>
    <property type="evidence" value="ECO:0007669"/>
    <property type="project" value="UniProtKB-KW"/>
</dbReference>
<evidence type="ECO:0000256" key="3">
    <source>
        <dbReference type="ARBA" id="ARBA00009079"/>
    </source>
</evidence>
<accession>Q070H2</accession>